<dbReference type="SMART" id="SM00422">
    <property type="entry name" value="HTH_MERR"/>
    <property type="match status" value="1"/>
</dbReference>
<dbReference type="Gene3D" id="1.10.1660.10">
    <property type="match status" value="1"/>
</dbReference>
<dbReference type="InterPro" id="IPR047057">
    <property type="entry name" value="MerR_fam"/>
</dbReference>
<dbReference type="AlphaFoldDB" id="A0A6J6C325"/>
<gene>
    <name evidence="3" type="ORF">UFOPK1438_00698</name>
    <name evidence="4" type="ORF">UFOPK3166_00802</name>
</gene>
<proteinExistence type="predicted"/>
<dbReference type="EMBL" id="CAFABD010000123">
    <property type="protein sequence ID" value="CAB4828830.1"/>
    <property type="molecule type" value="Genomic_DNA"/>
</dbReference>
<sequence length="241" mass="26703">MAVPARAYLSIGEVLTKLRGDFPDITISKIRFLESEGLIDPQRTPSGYRKFTSVDLERLRYVLLAQRDQYLPLKVIKENLDAMDRGLEPTSTIGGVAAPRPVLGLATIDGEMAPSSFGATNEMRLSREELLKASGLTEEQLVELESYAMISIRGRHYDSDALAVAKAVTEMASFGIESRHLRSFRSAADREIGLIEQVITPLTRQKSAESKARAEEVQREIASLSIRLHAALVRGGLHRLR</sequence>
<feature type="domain" description="HTH merR-type" evidence="2">
    <location>
        <begin position="24"/>
        <end position="82"/>
    </location>
</feature>
<protein>
    <submittedName>
        <fullName evidence="3">Unannotated protein</fullName>
    </submittedName>
</protein>
<evidence type="ECO:0000313" key="3">
    <source>
        <dbReference type="EMBL" id="CAB4544949.1"/>
    </source>
</evidence>
<dbReference type="GO" id="GO:0003677">
    <property type="term" value="F:DNA binding"/>
    <property type="evidence" value="ECO:0007669"/>
    <property type="project" value="UniProtKB-KW"/>
</dbReference>
<evidence type="ECO:0000256" key="1">
    <source>
        <dbReference type="ARBA" id="ARBA00023125"/>
    </source>
</evidence>
<reference evidence="3" key="1">
    <citation type="submission" date="2020-05" db="EMBL/GenBank/DDBJ databases">
        <authorList>
            <person name="Chiriac C."/>
            <person name="Salcher M."/>
            <person name="Ghai R."/>
            <person name="Kavagutti S V."/>
        </authorList>
    </citation>
    <scope>NUCLEOTIDE SEQUENCE</scope>
</reference>
<accession>A0A6J6C325</accession>
<dbReference type="GO" id="GO:0003700">
    <property type="term" value="F:DNA-binding transcription factor activity"/>
    <property type="evidence" value="ECO:0007669"/>
    <property type="project" value="InterPro"/>
</dbReference>
<name>A0A6J6C325_9ZZZZ</name>
<dbReference type="CDD" id="cd00592">
    <property type="entry name" value="HTH_MerR-like"/>
    <property type="match status" value="1"/>
</dbReference>
<dbReference type="SUPFAM" id="SSF46955">
    <property type="entry name" value="Putative DNA-binding domain"/>
    <property type="match status" value="1"/>
</dbReference>
<evidence type="ECO:0000313" key="4">
    <source>
        <dbReference type="EMBL" id="CAB4828830.1"/>
    </source>
</evidence>
<dbReference type="Pfam" id="PF13411">
    <property type="entry name" value="MerR_1"/>
    <property type="match status" value="1"/>
</dbReference>
<keyword evidence="1" id="KW-0238">DNA-binding</keyword>
<dbReference type="PROSITE" id="PS50937">
    <property type="entry name" value="HTH_MERR_2"/>
    <property type="match status" value="1"/>
</dbReference>
<dbReference type="InterPro" id="IPR009061">
    <property type="entry name" value="DNA-bd_dom_put_sf"/>
</dbReference>
<evidence type="ECO:0000259" key="2">
    <source>
        <dbReference type="PROSITE" id="PS50937"/>
    </source>
</evidence>
<dbReference type="EMBL" id="CAEZSM010000080">
    <property type="protein sequence ID" value="CAB4544949.1"/>
    <property type="molecule type" value="Genomic_DNA"/>
</dbReference>
<organism evidence="3">
    <name type="scientific">freshwater metagenome</name>
    <dbReference type="NCBI Taxonomy" id="449393"/>
    <lineage>
        <taxon>unclassified sequences</taxon>
        <taxon>metagenomes</taxon>
        <taxon>ecological metagenomes</taxon>
    </lineage>
</organism>
<dbReference type="PANTHER" id="PTHR30204:SF89">
    <property type="entry name" value="HTH MERR-TYPE DOMAIN-CONTAINING PROTEIN"/>
    <property type="match status" value="1"/>
</dbReference>
<dbReference type="InterPro" id="IPR000551">
    <property type="entry name" value="MerR-type_HTH_dom"/>
</dbReference>
<dbReference type="PANTHER" id="PTHR30204">
    <property type="entry name" value="REDOX-CYCLING DRUG-SENSING TRANSCRIPTIONAL ACTIVATOR SOXR"/>
    <property type="match status" value="1"/>
</dbReference>